<dbReference type="EMBL" id="VSWC01000196">
    <property type="protein sequence ID" value="KAA1065874.1"/>
    <property type="molecule type" value="Genomic_DNA"/>
</dbReference>
<feature type="compositionally biased region" description="Polar residues" evidence="1">
    <location>
        <begin position="182"/>
        <end position="198"/>
    </location>
</feature>
<sequence>MQKFLKRKTSPYIETANLLNARDPQARPTSRNLTLKQQITNELLFINRPTPIENGEQLLAAGVPNPTKLMTKEERRNSTGGFLHTSSQTSLLLINKEALFNKSNFGKHQTAQQFIINNPNQQPERQNLKQKLTQRSNLKNNDDFDDLTTGFLSSITSNLSGLTNRQSLQTSSLPNYEDKPDSTASISTTIPSHKSSTHTSLLPLLNNPLFRLQRLPLRLRPPLKPPRLDPVIVI</sequence>
<dbReference type="Proteomes" id="UP000325313">
    <property type="component" value="Unassembled WGS sequence"/>
</dbReference>
<dbReference type="Proteomes" id="UP000324748">
    <property type="component" value="Unassembled WGS sequence"/>
</dbReference>
<protein>
    <submittedName>
        <fullName evidence="3">Uncharacterized protein</fullName>
    </submittedName>
</protein>
<comment type="caution">
    <text evidence="3">The sequence shown here is derived from an EMBL/GenBank/DDBJ whole genome shotgun (WGS) entry which is preliminary data.</text>
</comment>
<evidence type="ECO:0000313" key="3">
    <source>
        <dbReference type="EMBL" id="KAA1104965.1"/>
    </source>
</evidence>
<organism evidence="3 5">
    <name type="scientific">Puccinia graminis f. sp. tritici</name>
    <dbReference type="NCBI Taxonomy" id="56615"/>
    <lineage>
        <taxon>Eukaryota</taxon>
        <taxon>Fungi</taxon>
        <taxon>Dikarya</taxon>
        <taxon>Basidiomycota</taxon>
        <taxon>Pucciniomycotina</taxon>
        <taxon>Pucciniomycetes</taxon>
        <taxon>Pucciniales</taxon>
        <taxon>Pucciniaceae</taxon>
        <taxon>Puccinia</taxon>
    </lineage>
</organism>
<evidence type="ECO:0000256" key="1">
    <source>
        <dbReference type="SAM" id="MobiDB-lite"/>
    </source>
</evidence>
<dbReference type="AlphaFoldDB" id="A0A5B0PT60"/>
<evidence type="ECO:0000313" key="4">
    <source>
        <dbReference type="Proteomes" id="UP000324748"/>
    </source>
</evidence>
<name>A0A5B0PT60_PUCGR</name>
<evidence type="ECO:0000313" key="2">
    <source>
        <dbReference type="EMBL" id="KAA1065874.1"/>
    </source>
</evidence>
<accession>A0A5B0PT60</accession>
<evidence type="ECO:0000313" key="5">
    <source>
        <dbReference type="Proteomes" id="UP000325313"/>
    </source>
</evidence>
<reference evidence="4 5" key="1">
    <citation type="submission" date="2019-05" db="EMBL/GenBank/DDBJ databases">
        <title>Emergence of the Ug99 lineage of the wheat stem rust pathogen through somatic hybridization.</title>
        <authorList>
            <person name="Li F."/>
            <person name="Upadhyaya N.M."/>
            <person name="Sperschneider J."/>
            <person name="Matny O."/>
            <person name="Nguyen-Phuc H."/>
            <person name="Mago R."/>
            <person name="Raley C."/>
            <person name="Miller M.E."/>
            <person name="Silverstein K.A.T."/>
            <person name="Henningsen E."/>
            <person name="Hirsch C.D."/>
            <person name="Visser B."/>
            <person name="Pretorius Z.A."/>
            <person name="Steffenson B.J."/>
            <person name="Schwessinger B."/>
            <person name="Dodds P.N."/>
            <person name="Figueroa M."/>
        </authorList>
    </citation>
    <scope>NUCLEOTIDE SEQUENCE [LARGE SCALE GENOMIC DNA]</scope>
    <source>
        <strain evidence="2">21-0</strain>
        <strain evidence="3 5">Ug99</strain>
    </source>
</reference>
<dbReference type="EMBL" id="VDEP01000314">
    <property type="protein sequence ID" value="KAA1104965.1"/>
    <property type="molecule type" value="Genomic_DNA"/>
</dbReference>
<keyword evidence="4" id="KW-1185">Reference proteome</keyword>
<proteinExistence type="predicted"/>
<gene>
    <name evidence="2" type="ORF">PGT21_013882</name>
    <name evidence="3" type="ORF">PGTUg99_011447</name>
</gene>
<feature type="region of interest" description="Disordered" evidence="1">
    <location>
        <begin position="170"/>
        <end position="198"/>
    </location>
</feature>